<feature type="transmembrane region" description="Helical" evidence="1">
    <location>
        <begin position="156"/>
        <end position="177"/>
    </location>
</feature>
<proteinExistence type="predicted"/>
<dbReference type="Proteomes" id="UP000243006">
    <property type="component" value="Unassembled WGS sequence"/>
</dbReference>
<dbReference type="PROSITE" id="PS50835">
    <property type="entry name" value="IG_LIKE"/>
    <property type="match status" value="1"/>
</dbReference>
<evidence type="ECO:0000256" key="1">
    <source>
        <dbReference type="SAM" id="Phobius"/>
    </source>
</evidence>
<gene>
    <name evidence="3" type="ORF">D917_03957</name>
</gene>
<organism evidence="3 4">
    <name type="scientific">Trichinella nativa</name>
    <dbReference type="NCBI Taxonomy" id="6335"/>
    <lineage>
        <taxon>Eukaryota</taxon>
        <taxon>Metazoa</taxon>
        <taxon>Ecdysozoa</taxon>
        <taxon>Nematoda</taxon>
        <taxon>Enoplea</taxon>
        <taxon>Dorylaimia</taxon>
        <taxon>Trichinellida</taxon>
        <taxon>Trichinellidae</taxon>
        <taxon>Trichinella</taxon>
    </lineage>
</organism>
<dbReference type="EMBL" id="LVZM01022627">
    <property type="protein sequence ID" value="OUC40602.1"/>
    <property type="molecule type" value="Genomic_DNA"/>
</dbReference>
<dbReference type="PROSITE" id="PS01186">
    <property type="entry name" value="EGF_2"/>
    <property type="match status" value="1"/>
</dbReference>
<keyword evidence="1" id="KW-0472">Membrane</keyword>
<dbReference type="AlphaFoldDB" id="A0A1Y3E682"/>
<keyword evidence="1" id="KW-0812">Transmembrane</keyword>
<comment type="caution">
    <text evidence="3">The sequence shown here is derived from an EMBL/GenBank/DDBJ whole genome shotgun (WGS) entry which is preliminary data.</text>
</comment>
<evidence type="ECO:0000313" key="4">
    <source>
        <dbReference type="Proteomes" id="UP000243006"/>
    </source>
</evidence>
<reference evidence="3 4" key="1">
    <citation type="submission" date="2015-04" db="EMBL/GenBank/DDBJ databases">
        <title>Draft genome of the roundworm Trichinella nativa.</title>
        <authorList>
            <person name="Mitreva M."/>
        </authorList>
    </citation>
    <scope>NUCLEOTIDE SEQUENCE [LARGE SCALE GENOMIC DNA]</scope>
    <source>
        <strain evidence="3 4">ISS45</strain>
    </source>
</reference>
<protein>
    <recommendedName>
        <fullName evidence="2">Ig-like domain-containing protein</fullName>
    </recommendedName>
</protein>
<dbReference type="Gene3D" id="2.10.25.10">
    <property type="entry name" value="Laminin"/>
    <property type="match status" value="1"/>
</dbReference>
<evidence type="ECO:0000259" key="2">
    <source>
        <dbReference type="PROSITE" id="PS50835"/>
    </source>
</evidence>
<sequence length="205" mass="23876">MTNFAGRSLFLDCSVTEILYLFQIGTGNISANIEWYERNTYGLEKVEFHENQIFWNYAKSEHGLSIRSLKRIEDRIGYRCRIINNELQFVIDKDFDVAEVLHCHAKDAKSKRFCGYGNCIIEKEKFNYTFMKCVCEPGYSGLHCSYSNPRAFLNKWLTLLLSALLPLVVSIVSYCFVQCLEDRFSVIVDQKNKKNEDIFEKNGIL</sequence>
<keyword evidence="1" id="KW-1133">Transmembrane helix</keyword>
<accession>A0A1Y3E682</accession>
<name>A0A1Y3E682_9BILA</name>
<evidence type="ECO:0000313" key="3">
    <source>
        <dbReference type="EMBL" id="OUC40602.1"/>
    </source>
</evidence>
<dbReference type="InterPro" id="IPR007110">
    <property type="entry name" value="Ig-like_dom"/>
</dbReference>
<dbReference type="InterPro" id="IPR000742">
    <property type="entry name" value="EGF"/>
</dbReference>
<feature type="domain" description="Ig-like" evidence="2">
    <location>
        <begin position="1"/>
        <end position="96"/>
    </location>
</feature>